<keyword evidence="3 6" id="KW-0812">Transmembrane</keyword>
<feature type="transmembrane region" description="Helical" evidence="6">
    <location>
        <begin position="44"/>
        <end position="65"/>
    </location>
</feature>
<sequence length="509" mass="54453">MSRTRRYLRGMGVGYAYQLLTMGVGLFLTRFLLERLGSEQYGLWLVGFQLLSWLLLLDVGVIALVPRELASATGRADGPEATPRLVGFTLRLALMQSLLVGCAALGLWWLLPSDWEALRPALGPTLLAFVLFYPLRMLSALLEGLQDLAWLSGAQMVGWAAGTGTTVGLVLLGHGVVSLAWGWIVQQLLQASLAGVRLVWRHRHVLPRRLPRLERTEVLGWFRRGAWVTVNQLATVLLTGTDLLLVGKLLGPEAAVAYACTSKAVSILIHQPRMLVNAALPGLSQMRTGESRERLLQVCTSLVQASLLVSGLLTTGVVAANGAFVGLWVGPDKYLGFGVSGLIALNMLLRHWSGATAMATFAFGDERRIALTALADGLVALVVGAVGLQLLGFIGAPLGTLAGLVLVSLPGHLRALARHSGVSLGQLLQPLIPWFWRTGVVLVLATTLSLAWAPDHLFGFITVGVAAALLYGLVVGPAAFVGPLESYVRPRWNALSARLSFSNKPSGTV</sequence>
<dbReference type="PANTHER" id="PTHR30250:SF26">
    <property type="entry name" value="PSMA PROTEIN"/>
    <property type="match status" value="1"/>
</dbReference>
<dbReference type="EMBL" id="JAPNKA010000001">
    <property type="protein sequence ID" value="MCY1074476.1"/>
    <property type="molecule type" value="Genomic_DNA"/>
</dbReference>
<accession>A0ABT3ZYJ8</accession>
<dbReference type="RefSeq" id="WP_267533439.1">
    <property type="nucleotide sequence ID" value="NZ_JAPNKA010000001.1"/>
</dbReference>
<evidence type="ECO:0000313" key="8">
    <source>
        <dbReference type="Proteomes" id="UP001207654"/>
    </source>
</evidence>
<evidence type="ECO:0000256" key="6">
    <source>
        <dbReference type="SAM" id="Phobius"/>
    </source>
</evidence>
<feature type="transmembrane region" description="Helical" evidence="6">
    <location>
        <begin position="12"/>
        <end position="32"/>
    </location>
</feature>
<feature type="transmembrane region" description="Helical" evidence="6">
    <location>
        <begin position="156"/>
        <end position="174"/>
    </location>
</feature>
<reference evidence="7 8" key="1">
    <citation type="submission" date="2022-11" db="EMBL/GenBank/DDBJ databases">
        <title>Minimal conservation of predation-associated metabolite biosynthetic gene clusters underscores biosynthetic potential of Myxococcota including descriptions for ten novel species: Archangium lansinium sp. nov., Myxococcus landrumus sp. nov., Nannocystis bai.</title>
        <authorList>
            <person name="Ahearne A."/>
            <person name="Stevens C."/>
            <person name="Phillips K."/>
        </authorList>
    </citation>
    <scope>NUCLEOTIDE SEQUENCE [LARGE SCALE GENOMIC DNA]</scope>
    <source>
        <strain evidence="7 8">MIWBW</strain>
    </source>
</reference>
<evidence type="ECO:0000256" key="5">
    <source>
        <dbReference type="ARBA" id="ARBA00023136"/>
    </source>
</evidence>
<gene>
    <name evidence="7" type="ORF">OV287_08245</name>
</gene>
<keyword evidence="8" id="KW-1185">Reference proteome</keyword>
<feature type="transmembrane region" description="Helical" evidence="6">
    <location>
        <begin position="369"/>
        <end position="388"/>
    </location>
</feature>
<evidence type="ECO:0000256" key="4">
    <source>
        <dbReference type="ARBA" id="ARBA00022989"/>
    </source>
</evidence>
<feature type="transmembrane region" description="Helical" evidence="6">
    <location>
        <begin position="434"/>
        <end position="452"/>
    </location>
</feature>
<feature type="transmembrane region" description="Helical" evidence="6">
    <location>
        <begin position="85"/>
        <end position="111"/>
    </location>
</feature>
<keyword evidence="4 6" id="KW-1133">Transmembrane helix</keyword>
<comment type="subcellular location">
    <subcellularLocation>
        <location evidence="1">Cell membrane</location>
        <topology evidence="1">Multi-pass membrane protein</topology>
    </subcellularLocation>
</comment>
<feature type="transmembrane region" description="Helical" evidence="6">
    <location>
        <begin position="117"/>
        <end position="135"/>
    </location>
</feature>
<comment type="caution">
    <text evidence="7">The sequence shown here is derived from an EMBL/GenBank/DDBJ whole genome shotgun (WGS) entry which is preliminary data.</text>
</comment>
<dbReference type="Proteomes" id="UP001207654">
    <property type="component" value="Unassembled WGS sequence"/>
</dbReference>
<dbReference type="PANTHER" id="PTHR30250">
    <property type="entry name" value="PST FAMILY PREDICTED COLANIC ACID TRANSPORTER"/>
    <property type="match status" value="1"/>
</dbReference>
<evidence type="ECO:0000256" key="1">
    <source>
        <dbReference type="ARBA" id="ARBA00004651"/>
    </source>
</evidence>
<feature type="transmembrane region" description="Helical" evidence="6">
    <location>
        <begin position="458"/>
        <end position="481"/>
    </location>
</feature>
<keyword evidence="2" id="KW-1003">Cell membrane</keyword>
<protein>
    <submittedName>
        <fullName evidence="7">Lipopolysaccharide biosynthesis protein</fullName>
    </submittedName>
</protein>
<evidence type="ECO:0000256" key="2">
    <source>
        <dbReference type="ARBA" id="ARBA00022475"/>
    </source>
</evidence>
<proteinExistence type="predicted"/>
<evidence type="ECO:0000256" key="3">
    <source>
        <dbReference type="ARBA" id="ARBA00022692"/>
    </source>
</evidence>
<organism evidence="7 8">
    <name type="scientific">Archangium lansingense</name>
    <dbReference type="NCBI Taxonomy" id="2995310"/>
    <lineage>
        <taxon>Bacteria</taxon>
        <taxon>Pseudomonadati</taxon>
        <taxon>Myxococcota</taxon>
        <taxon>Myxococcia</taxon>
        <taxon>Myxococcales</taxon>
        <taxon>Cystobacterineae</taxon>
        <taxon>Archangiaceae</taxon>
        <taxon>Archangium</taxon>
    </lineage>
</organism>
<keyword evidence="5 6" id="KW-0472">Membrane</keyword>
<feature type="transmembrane region" description="Helical" evidence="6">
    <location>
        <begin position="295"/>
        <end position="328"/>
    </location>
</feature>
<name>A0ABT3ZYJ8_9BACT</name>
<feature type="transmembrane region" description="Helical" evidence="6">
    <location>
        <begin position="180"/>
        <end position="200"/>
    </location>
</feature>
<dbReference type="Pfam" id="PF13440">
    <property type="entry name" value="Polysacc_synt_3"/>
    <property type="match status" value="1"/>
</dbReference>
<dbReference type="InterPro" id="IPR050833">
    <property type="entry name" value="Poly_Biosynth_Transport"/>
</dbReference>
<evidence type="ECO:0000313" key="7">
    <source>
        <dbReference type="EMBL" id="MCY1074476.1"/>
    </source>
</evidence>